<keyword evidence="2" id="KW-1185">Reference proteome</keyword>
<dbReference type="EMBL" id="VDGH01000002">
    <property type="protein sequence ID" value="TQR15908.1"/>
    <property type="molecule type" value="Genomic_DNA"/>
</dbReference>
<dbReference type="OrthoDB" id="2431422at2"/>
<dbReference type="AlphaFoldDB" id="A0A544TEM6"/>
<sequence length="473" mass="54166">MKFVISFLTMLLVVTNSVLLLFQYHVYSSSLEEEEQTFSYEQEIELKFKSDKVIVKQHFLHLPKEKMSIAWPISSENRSCDLGTTSDSCSRLSDDLTSFEEGESTKQSISYEIPLPEGLQDGKLLSGFFGKIEKGGVSYTTLHITDEVKRGGMWISGLPVIGSTSLNLIDYTLFSGTGNITDLYWQQAVIPVKYKNDYLTVHSNEELSEELRTRLDKLNIPNSANITLLFAENKNNIKSPRIVFMESKDIDSIELELIVKTVQYQYGLTDDSPLLSEVVSSFSMDRPIGSEKSVWMYETLNNYFTTNQLSEWKTELTKNSSLNAEKLDKLLSEIIGSNTSFFQMNGQSDIEKFPLLLEDSRAVYVNGVQQEELKLVMKDGKILYAAEPLLAELGYTLNDTDKGLYVQNESRAFRFPIQEPFYVMNEKRYDAMSEPFEQIGSKFYIEEAWMSRLFLLDIEKQEDRINITESSTF</sequence>
<organism evidence="1 2">
    <name type="scientific">Psychrobacillus lasiicapitis</name>
    <dbReference type="NCBI Taxonomy" id="1636719"/>
    <lineage>
        <taxon>Bacteria</taxon>
        <taxon>Bacillati</taxon>
        <taxon>Bacillota</taxon>
        <taxon>Bacilli</taxon>
        <taxon>Bacillales</taxon>
        <taxon>Bacillaceae</taxon>
        <taxon>Psychrobacillus</taxon>
    </lineage>
</organism>
<protein>
    <recommendedName>
        <fullName evidence="3">RNA polymerase II</fullName>
    </recommendedName>
</protein>
<accession>A0A544TEM6</accession>
<name>A0A544TEM6_9BACI</name>
<dbReference type="Proteomes" id="UP000317316">
    <property type="component" value="Unassembled WGS sequence"/>
</dbReference>
<dbReference type="RefSeq" id="WP_142537629.1">
    <property type="nucleotide sequence ID" value="NZ_BMIE01000001.1"/>
</dbReference>
<gene>
    <name evidence="1" type="ORF">FG382_04125</name>
</gene>
<evidence type="ECO:0000313" key="2">
    <source>
        <dbReference type="Proteomes" id="UP000317316"/>
    </source>
</evidence>
<proteinExistence type="predicted"/>
<reference evidence="1 2" key="1">
    <citation type="submission" date="2019-05" db="EMBL/GenBank/DDBJ databases">
        <title>Psychrobacillus vulpis sp. nov., a new species isolated from feces of a red fox that inhabits in The Tablas de Daimiel Natural Park, Albacete, Spain.</title>
        <authorList>
            <person name="Rodriguez M."/>
            <person name="Reina J.C."/>
            <person name="Bejar V."/>
            <person name="Llamas I."/>
        </authorList>
    </citation>
    <scope>NUCLEOTIDE SEQUENCE [LARGE SCALE GENOMIC DNA]</scope>
    <source>
        <strain evidence="1 2">NEAU-3TGS17</strain>
    </source>
</reference>
<evidence type="ECO:0008006" key="3">
    <source>
        <dbReference type="Google" id="ProtNLM"/>
    </source>
</evidence>
<comment type="caution">
    <text evidence="1">The sequence shown here is derived from an EMBL/GenBank/DDBJ whole genome shotgun (WGS) entry which is preliminary data.</text>
</comment>
<evidence type="ECO:0000313" key="1">
    <source>
        <dbReference type="EMBL" id="TQR15908.1"/>
    </source>
</evidence>